<dbReference type="Pfam" id="PF07293">
    <property type="entry name" value="DUF1450"/>
    <property type="match status" value="1"/>
</dbReference>
<name>A0AAW4PG19_9EURY</name>
<dbReference type="InterPro" id="IPR009910">
    <property type="entry name" value="DUF1450"/>
</dbReference>
<dbReference type="Proteomes" id="UP001430455">
    <property type="component" value="Unassembled WGS sequence"/>
</dbReference>
<comment type="caution">
    <text evidence="1">The sequence shown here is derived from an EMBL/GenBank/DDBJ whole genome shotgun (WGS) entry which is preliminary data.</text>
</comment>
<dbReference type="RefSeq" id="WP_220581547.1">
    <property type="nucleotide sequence ID" value="NZ_RKLT01000012.1"/>
</dbReference>
<accession>A0AAW4PG19</accession>
<organism evidence="1 2">
    <name type="scientific">Haloarcula nitratireducens</name>
    <dbReference type="NCBI Taxonomy" id="2487749"/>
    <lineage>
        <taxon>Archaea</taxon>
        <taxon>Methanobacteriati</taxon>
        <taxon>Methanobacteriota</taxon>
        <taxon>Stenosarchaea group</taxon>
        <taxon>Halobacteria</taxon>
        <taxon>Halobacteriales</taxon>
        <taxon>Haloarculaceae</taxon>
        <taxon>Haloarcula</taxon>
    </lineage>
</organism>
<sequence>MTECIEACVSNIDSEVRNRLEKLDTSTVVAPCLEHCGRCYREPLLVVDGELITGDSHAELLKRCYR</sequence>
<protein>
    <submittedName>
        <fullName evidence="1">DUF1450 domain-containing protein</fullName>
    </submittedName>
</protein>
<gene>
    <name evidence="1" type="ORF">EGH23_18920</name>
</gene>
<dbReference type="AlphaFoldDB" id="A0AAW4PG19"/>
<keyword evidence="2" id="KW-1185">Reference proteome</keyword>
<reference evidence="1 2" key="1">
    <citation type="submission" date="2021-06" db="EMBL/GenBank/DDBJ databases">
        <title>Halomicroarcula sp. a new haloarchaeum isolated from saline soil.</title>
        <authorList>
            <person name="Duran-Viseras A."/>
            <person name="Sanchez-Porro C."/>
            <person name="Ventosa A."/>
        </authorList>
    </citation>
    <scope>NUCLEOTIDE SEQUENCE [LARGE SCALE GENOMIC DNA]</scope>
    <source>
        <strain evidence="1 2">F27</strain>
    </source>
</reference>
<evidence type="ECO:0000313" key="1">
    <source>
        <dbReference type="EMBL" id="MBX0296955.1"/>
    </source>
</evidence>
<dbReference type="EMBL" id="RKLT01000012">
    <property type="protein sequence ID" value="MBX0296955.1"/>
    <property type="molecule type" value="Genomic_DNA"/>
</dbReference>
<proteinExistence type="predicted"/>
<evidence type="ECO:0000313" key="2">
    <source>
        <dbReference type="Proteomes" id="UP001430455"/>
    </source>
</evidence>